<reference evidence="2 3" key="1">
    <citation type="journal article" date="2009" name="Nature">
        <title>The Sorghum bicolor genome and the diversification of grasses.</title>
        <authorList>
            <person name="Paterson A.H."/>
            <person name="Bowers J.E."/>
            <person name="Bruggmann R."/>
            <person name="Dubchak I."/>
            <person name="Grimwood J."/>
            <person name="Gundlach H."/>
            <person name="Haberer G."/>
            <person name="Hellsten U."/>
            <person name="Mitros T."/>
            <person name="Poliakov A."/>
            <person name="Schmutz J."/>
            <person name="Spannagl M."/>
            <person name="Tang H."/>
            <person name="Wang X."/>
            <person name="Wicker T."/>
            <person name="Bharti A.K."/>
            <person name="Chapman J."/>
            <person name="Feltus F.A."/>
            <person name="Gowik U."/>
            <person name="Grigoriev I.V."/>
            <person name="Lyons E."/>
            <person name="Maher C.A."/>
            <person name="Martis M."/>
            <person name="Narechania A."/>
            <person name="Otillar R.P."/>
            <person name="Penning B.W."/>
            <person name="Salamov A.A."/>
            <person name="Wang Y."/>
            <person name="Zhang L."/>
            <person name="Carpita N.C."/>
            <person name="Freeling M."/>
            <person name="Gingle A.R."/>
            <person name="Hash C.T."/>
            <person name="Keller B."/>
            <person name="Klein P."/>
            <person name="Kresovich S."/>
            <person name="McCann M.C."/>
            <person name="Ming R."/>
            <person name="Peterson D.G."/>
            <person name="Mehboob-ur-Rahman"/>
            <person name="Ware D."/>
            <person name="Westhoff P."/>
            <person name="Mayer K.F."/>
            <person name="Messing J."/>
            <person name="Rokhsar D.S."/>
        </authorList>
    </citation>
    <scope>NUCLEOTIDE SEQUENCE [LARGE SCALE GENOMIC DNA]</scope>
    <source>
        <strain evidence="3">cv. BTx623</strain>
    </source>
</reference>
<dbReference type="OMA" id="RRRHCHI"/>
<organism evidence="2 3">
    <name type="scientific">Sorghum bicolor</name>
    <name type="common">Sorghum</name>
    <name type="synonym">Sorghum vulgare</name>
    <dbReference type="NCBI Taxonomy" id="4558"/>
    <lineage>
        <taxon>Eukaryota</taxon>
        <taxon>Viridiplantae</taxon>
        <taxon>Streptophyta</taxon>
        <taxon>Embryophyta</taxon>
        <taxon>Tracheophyta</taxon>
        <taxon>Spermatophyta</taxon>
        <taxon>Magnoliopsida</taxon>
        <taxon>Liliopsida</taxon>
        <taxon>Poales</taxon>
        <taxon>Poaceae</taxon>
        <taxon>PACMAD clade</taxon>
        <taxon>Panicoideae</taxon>
        <taxon>Andropogonodae</taxon>
        <taxon>Andropogoneae</taxon>
        <taxon>Sorghinae</taxon>
        <taxon>Sorghum</taxon>
    </lineage>
</organism>
<evidence type="ECO:0000313" key="2">
    <source>
        <dbReference type="EMBL" id="OQU88533.1"/>
    </source>
</evidence>
<name>A0A1W0W2F2_SORBI</name>
<keyword evidence="3" id="KW-1185">Reference proteome</keyword>
<dbReference type="AlphaFoldDB" id="A0A1W0W2F2"/>
<evidence type="ECO:0000313" key="3">
    <source>
        <dbReference type="Proteomes" id="UP000000768"/>
    </source>
</evidence>
<reference evidence="3" key="2">
    <citation type="journal article" date="2018" name="Plant J.">
        <title>The Sorghum bicolor reference genome: improved assembly, gene annotations, a transcriptome atlas, and signatures of genome organization.</title>
        <authorList>
            <person name="McCormick R.F."/>
            <person name="Truong S.K."/>
            <person name="Sreedasyam A."/>
            <person name="Jenkins J."/>
            <person name="Shu S."/>
            <person name="Sims D."/>
            <person name="Kennedy M."/>
            <person name="Amirebrahimi M."/>
            <person name="Weers B.D."/>
            <person name="McKinley B."/>
            <person name="Mattison A."/>
            <person name="Morishige D.T."/>
            <person name="Grimwood J."/>
            <person name="Schmutz J."/>
            <person name="Mullet J.E."/>
        </authorList>
    </citation>
    <scope>NUCLEOTIDE SEQUENCE [LARGE SCALE GENOMIC DNA]</scope>
    <source>
        <strain evidence="3">cv. BTx623</strain>
    </source>
</reference>
<feature type="compositionally biased region" description="Low complexity" evidence="1">
    <location>
        <begin position="167"/>
        <end position="179"/>
    </location>
</feature>
<proteinExistence type="predicted"/>
<dbReference type="InParanoid" id="A0A1W0W2F2"/>
<gene>
    <name evidence="2" type="ORF">SORBI_3002G052300</name>
</gene>
<feature type="region of interest" description="Disordered" evidence="1">
    <location>
        <begin position="126"/>
        <end position="179"/>
    </location>
</feature>
<dbReference type="Proteomes" id="UP000000768">
    <property type="component" value="Chromosome 2"/>
</dbReference>
<sequence length="540" mass="56440">MNENGGVVTCPRLPYALKGLSDGRFKDIDVVLVQAAKVAKCGFDFRSIIESDLRIPVVYYLAPDHKATGDEADQLLHTLQEATYIIKKPFDDGKELGSTLPMVIAWRKCVLESQAKRAVDDAVEAASALPGSSSTNNVDEKGENEEEGRVHFKVVKSTVRNRKRKSGSGCDPSASSSSLAATGGGGAGCYSISMQDMVAPPVGNHFTGLMTGGGDMTVGASSSIAADASLLQPSDRSSQQFDQDMIATMLAVYASPDYPPVEPQQHHVDEAGEATNEAAMALASLYMDNFISYDTVGSLIAPHDRQVLGMDSNVNELTMAGGGGAFDSNAASFMDLGVAAPPNDDKLLSPGAQDNDDDDDYIFRSLMGSQGPADMAVDGNAGLMAGMFPYDDQFEDDTPFPLEALLEETEADMGNNADQDDQLQGGASGAGAAAAADVAGTTSLVNGEGGGMMSVWDMGATATDGAKELQAAMYNNADQDDQLQGGATGGASAANAAGTTSLVSGEGGVMSDWDWDMGDFFMDSTGDFMFPHPHYMDSPK</sequence>
<feature type="compositionally biased region" description="Basic residues" evidence="1">
    <location>
        <begin position="151"/>
        <end position="166"/>
    </location>
</feature>
<protein>
    <submittedName>
        <fullName evidence="2">Uncharacterized protein</fullName>
    </submittedName>
</protein>
<dbReference type="EMBL" id="CM000761">
    <property type="protein sequence ID" value="OQU88533.1"/>
    <property type="molecule type" value="Genomic_DNA"/>
</dbReference>
<accession>A0A1W0W2F2</accession>
<evidence type="ECO:0000256" key="1">
    <source>
        <dbReference type="SAM" id="MobiDB-lite"/>
    </source>
</evidence>
<dbReference type="Gramene" id="OQU88533">
    <property type="protein sequence ID" value="OQU88533"/>
    <property type="gene ID" value="SORBI_3002G052300"/>
</dbReference>